<keyword evidence="2" id="KW-0614">Plasmid</keyword>
<dbReference type="AlphaFoldDB" id="A0A7D5KMY2"/>
<geneLocation type="plasmid" evidence="2">
    <name>pHNWH61-1</name>
</geneLocation>
<proteinExistence type="predicted"/>
<sequence>MEAPAEVEWSTAGNWRRRPAQPAPGSQILPVSPLPWLALTRYQQ</sequence>
<name>A0A7D5KMY2_KLEPN</name>
<reference evidence="2" key="1">
    <citation type="submission" date="2019-06" db="EMBL/GenBank/DDBJ databases">
        <authorList>
            <person name="Yang Q."/>
            <person name="Gao X."/>
            <person name="Lv L."/>
            <person name="Wan M."/>
            <person name="Liu J."/>
        </authorList>
    </citation>
    <scope>NUCLEOTIDE SEQUENCE</scope>
    <source>
        <strain evidence="2">WH61</strain>
        <plasmid evidence="2">pHNWH61-1</plasmid>
    </source>
</reference>
<feature type="region of interest" description="Disordered" evidence="1">
    <location>
        <begin position="1"/>
        <end position="26"/>
    </location>
</feature>
<evidence type="ECO:0000313" key="2">
    <source>
        <dbReference type="EMBL" id="QLG02302.1"/>
    </source>
</evidence>
<evidence type="ECO:0000256" key="1">
    <source>
        <dbReference type="SAM" id="MobiDB-lite"/>
    </source>
</evidence>
<dbReference type="EMBL" id="MN099026">
    <property type="protein sequence ID" value="QLG02302.1"/>
    <property type="molecule type" value="Genomic_DNA"/>
</dbReference>
<accession>A0A7D5KMY2</accession>
<organism evidence="2">
    <name type="scientific">Klebsiella pneumoniae</name>
    <dbReference type="NCBI Taxonomy" id="573"/>
    <lineage>
        <taxon>Bacteria</taxon>
        <taxon>Pseudomonadati</taxon>
        <taxon>Pseudomonadota</taxon>
        <taxon>Gammaproteobacteria</taxon>
        <taxon>Enterobacterales</taxon>
        <taxon>Enterobacteriaceae</taxon>
        <taxon>Klebsiella/Raoultella group</taxon>
        <taxon>Klebsiella</taxon>
        <taxon>Klebsiella pneumoniae complex</taxon>
    </lineage>
</organism>
<protein>
    <submittedName>
        <fullName evidence="2">Uncharacterized protein</fullName>
    </submittedName>
</protein>